<dbReference type="EMBL" id="MU006735">
    <property type="protein sequence ID" value="KAF2623657.1"/>
    <property type="molecule type" value="Genomic_DNA"/>
</dbReference>
<evidence type="ECO:0000313" key="2">
    <source>
        <dbReference type="Proteomes" id="UP000799754"/>
    </source>
</evidence>
<accession>A0ACB6RPK4</accession>
<keyword evidence="2" id="KW-1185">Reference proteome</keyword>
<comment type="caution">
    <text evidence="1">The sequence shown here is derived from an EMBL/GenBank/DDBJ whole genome shotgun (WGS) entry which is preliminary data.</text>
</comment>
<name>A0ACB6RPK4_9PLEO</name>
<evidence type="ECO:0000313" key="1">
    <source>
        <dbReference type="EMBL" id="KAF2623657.1"/>
    </source>
</evidence>
<proteinExistence type="predicted"/>
<dbReference type="Proteomes" id="UP000799754">
    <property type="component" value="Unassembled WGS sequence"/>
</dbReference>
<organism evidence="1 2">
    <name type="scientific">Macroventuria anomochaeta</name>
    <dbReference type="NCBI Taxonomy" id="301207"/>
    <lineage>
        <taxon>Eukaryota</taxon>
        <taxon>Fungi</taxon>
        <taxon>Dikarya</taxon>
        <taxon>Ascomycota</taxon>
        <taxon>Pezizomycotina</taxon>
        <taxon>Dothideomycetes</taxon>
        <taxon>Pleosporomycetidae</taxon>
        <taxon>Pleosporales</taxon>
        <taxon>Pleosporineae</taxon>
        <taxon>Didymellaceae</taxon>
        <taxon>Macroventuria</taxon>
    </lineage>
</organism>
<protein>
    <submittedName>
        <fullName evidence="1">Uncharacterized protein</fullName>
    </submittedName>
</protein>
<gene>
    <name evidence="1" type="ORF">BU25DRAFT_414124</name>
</gene>
<sequence>MIHRCRLEWPHGWILQEDGDPSHGMKSEDNVAQNLCDISWLCSILHPAQSPDLNSIEGCWLILKQRVKKRLCFHSPYQKPWDGTKTILKKILREEWDEITMEEIRARIREMPERCAKVRVNGGEKIRSDLW</sequence>
<reference evidence="1" key="1">
    <citation type="journal article" date="2020" name="Stud. Mycol.">
        <title>101 Dothideomycetes genomes: a test case for predicting lifestyles and emergence of pathogens.</title>
        <authorList>
            <person name="Haridas S."/>
            <person name="Albert R."/>
            <person name="Binder M."/>
            <person name="Bloem J."/>
            <person name="Labutti K."/>
            <person name="Salamov A."/>
            <person name="Andreopoulos B."/>
            <person name="Baker S."/>
            <person name="Barry K."/>
            <person name="Bills G."/>
            <person name="Bluhm B."/>
            <person name="Cannon C."/>
            <person name="Castanera R."/>
            <person name="Culley D."/>
            <person name="Daum C."/>
            <person name="Ezra D."/>
            <person name="Gonzalez J."/>
            <person name="Henrissat B."/>
            <person name="Kuo A."/>
            <person name="Liang C."/>
            <person name="Lipzen A."/>
            <person name="Lutzoni F."/>
            <person name="Magnuson J."/>
            <person name="Mondo S."/>
            <person name="Nolan M."/>
            <person name="Ohm R."/>
            <person name="Pangilinan J."/>
            <person name="Park H.-J."/>
            <person name="Ramirez L."/>
            <person name="Alfaro M."/>
            <person name="Sun H."/>
            <person name="Tritt A."/>
            <person name="Yoshinaga Y."/>
            <person name="Zwiers L.-H."/>
            <person name="Turgeon B."/>
            <person name="Goodwin S."/>
            <person name="Spatafora J."/>
            <person name="Crous P."/>
            <person name="Grigoriev I."/>
        </authorList>
    </citation>
    <scope>NUCLEOTIDE SEQUENCE</scope>
    <source>
        <strain evidence="1">CBS 525.71</strain>
    </source>
</reference>